<evidence type="ECO:0000256" key="3">
    <source>
        <dbReference type="SAM" id="MobiDB-lite"/>
    </source>
</evidence>
<dbReference type="GO" id="GO:0003677">
    <property type="term" value="F:DNA binding"/>
    <property type="evidence" value="ECO:0007669"/>
    <property type="project" value="UniProtKB-UniRule"/>
</dbReference>
<proteinExistence type="predicted"/>
<feature type="region of interest" description="Disordered" evidence="3">
    <location>
        <begin position="1"/>
        <end position="21"/>
    </location>
</feature>
<protein>
    <submittedName>
        <fullName evidence="5">Transcriptional regulator, TetR family</fullName>
    </submittedName>
</protein>
<dbReference type="KEGG" id="msg:MSMEI_1137"/>
<sequence>MSRGCGEREEPVSQRSYAGQSAEERRRLRRARLLDAAMDAMCANAWRAVTVDKLCASAGLNKRYFYENFTHLDSVAAAVIDDIAADVRTAALTALAGAASRPLDEQAAVAMDALVHILLDDPRRARVLLGGVASSPSLQQHREAVMRGLTKVLVTHARTVHGVELETDPLSQVAPAFLVGGTADAILAFVDGRAKLSREQLVDSLATLWLITGNGATQTARARHEAL</sequence>
<dbReference type="Proteomes" id="UP000006158">
    <property type="component" value="Chromosome"/>
</dbReference>
<dbReference type="InterPro" id="IPR001647">
    <property type="entry name" value="HTH_TetR"/>
</dbReference>
<name>I7G4Y1_MYCS2</name>
<keyword evidence="1 2" id="KW-0238">DNA-binding</keyword>
<feature type="compositionally biased region" description="Basic and acidic residues" evidence="3">
    <location>
        <begin position="1"/>
        <end position="12"/>
    </location>
</feature>
<gene>
    <name evidence="5" type="ordered locus">MSMEI_1137</name>
</gene>
<accession>I7G4Y1</accession>
<dbReference type="AlphaFoldDB" id="I7G4Y1"/>
<feature type="DNA-binding region" description="H-T-H motif" evidence="2">
    <location>
        <begin position="50"/>
        <end position="69"/>
    </location>
</feature>
<reference evidence="5 6" key="1">
    <citation type="journal article" date="2007" name="Genome Biol.">
        <title>Interrupted coding sequences in Mycobacterium smegmatis: authentic mutations or sequencing errors?</title>
        <authorList>
            <person name="Deshayes C."/>
            <person name="Perrodou E."/>
            <person name="Gallien S."/>
            <person name="Euphrasie D."/>
            <person name="Schaeffer C."/>
            <person name="Van-Dorsselaer A."/>
            <person name="Poch O."/>
            <person name="Lecompte O."/>
            <person name="Reyrat J.M."/>
        </authorList>
    </citation>
    <scope>NUCLEOTIDE SEQUENCE [LARGE SCALE GENOMIC DNA]</scope>
    <source>
        <strain evidence="6">ATCC 700084 / mc(2)155</strain>
    </source>
</reference>
<reference evidence="5 6" key="2">
    <citation type="journal article" date="2009" name="Genome Res.">
        <title>Ortho-proteogenomics: multiple proteomes investigation through orthology and a new MS-based protocol.</title>
        <authorList>
            <person name="Gallien S."/>
            <person name="Perrodou E."/>
            <person name="Carapito C."/>
            <person name="Deshayes C."/>
            <person name="Reyrat J.M."/>
            <person name="Van Dorsselaer A."/>
            <person name="Poch O."/>
            <person name="Schaeffer C."/>
            <person name="Lecompte O."/>
        </authorList>
    </citation>
    <scope>NUCLEOTIDE SEQUENCE [LARGE SCALE GENOMIC DNA]</scope>
    <source>
        <strain evidence="6">ATCC 700084 / mc(2)155</strain>
    </source>
</reference>
<evidence type="ECO:0000259" key="4">
    <source>
        <dbReference type="PROSITE" id="PS50977"/>
    </source>
</evidence>
<evidence type="ECO:0000313" key="6">
    <source>
        <dbReference type="Proteomes" id="UP000006158"/>
    </source>
</evidence>
<evidence type="ECO:0000256" key="1">
    <source>
        <dbReference type="ARBA" id="ARBA00023125"/>
    </source>
</evidence>
<feature type="domain" description="HTH tetR-type" evidence="4">
    <location>
        <begin position="27"/>
        <end position="87"/>
    </location>
</feature>
<dbReference type="PROSITE" id="PS50977">
    <property type="entry name" value="HTH_TETR_2"/>
    <property type="match status" value="1"/>
</dbReference>
<evidence type="ECO:0000256" key="2">
    <source>
        <dbReference type="PROSITE-ProRule" id="PRU00335"/>
    </source>
</evidence>
<dbReference type="EMBL" id="CP001663">
    <property type="protein sequence ID" value="AFP37614.1"/>
    <property type="molecule type" value="Genomic_DNA"/>
</dbReference>
<dbReference type="SUPFAM" id="SSF46689">
    <property type="entry name" value="Homeodomain-like"/>
    <property type="match status" value="1"/>
</dbReference>
<dbReference type="Gene3D" id="1.10.357.10">
    <property type="entry name" value="Tetracycline Repressor, domain 2"/>
    <property type="match status" value="1"/>
</dbReference>
<organism evidence="5 6">
    <name type="scientific">Mycolicibacterium smegmatis (strain ATCC 700084 / mc(2)155)</name>
    <name type="common">Mycobacterium smegmatis</name>
    <dbReference type="NCBI Taxonomy" id="246196"/>
    <lineage>
        <taxon>Bacteria</taxon>
        <taxon>Bacillati</taxon>
        <taxon>Actinomycetota</taxon>
        <taxon>Actinomycetes</taxon>
        <taxon>Mycobacteriales</taxon>
        <taxon>Mycobacteriaceae</taxon>
        <taxon>Mycolicibacterium</taxon>
    </lineage>
</organism>
<dbReference type="PATRIC" id="fig|246196.56.peg.1170"/>
<dbReference type="InterPro" id="IPR009057">
    <property type="entry name" value="Homeodomain-like_sf"/>
</dbReference>
<evidence type="ECO:0000313" key="5">
    <source>
        <dbReference type="EMBL" id="AFP37614.1"/>
    </source>
</evidence>